<protein>
    <submittedName>
        <fullName evidence="1">Uncharacterized conserved protein YjiS, DUF1127 family</fullName>
    </submittedName>
</protein>
<gene>
    <name evidence="1" type="ORF">SAMN04488056_103140</name>
</gene>
<dbReference type="Proteomes" id="UP000199236">
    <property type="component" value="Unassembled WGS sequence"/>
</dbReference>
<dbReference type="OrthoDB" id="8453832at2"/>
<dbReference type="AlphaFoldDB" id="A0A1I5EDI1"/>
<proteinExistence type="predicted"/>
<sequence>MKTSFEGDFNRMSHHEALALIANYGPKWQRSLRQTLALWRGRRKERQQMRRDLKTIGFNDAVLEDCGMTRHEAEKEASKYFWQA</sequence>
<dbReference type="RefSeq" id="WP_090070691.1">
    <property type="nucleotide sequence ID" value="NZ_FOVR01000003.1"/>
</dbReference>
<accession>A0A1I5EDI1</accession>
<name>A0A1I5EDI1_9HYPH</name>
<organism evidence="1 2">
    <name type="scientific">Cohaesibacter marisflavi</name>
    <dbReference type="NCBI Taxonomy" id="655353"/>
    <lineage>
        <taxon>Bacteria</taxon>
        <taxon>Pseudomonadati</taxon>
        <taxon>Pseudomonadota</taxon>
        <taxon>Alphaproteobacteria</taxon>
        <taxon>Hyphomicrobiales</taxon>
        <taxon>Cohaesibacteraceae</taxon>
    </lineage>
</organism>
<reference evidence="1 2" key="1">
    <citation type="submission" date="2016-10" db="EMBL/GenBank/DDBJ databases">
        <authorList>
            <person name="de Groot N.N."/>
        </authorList>
    </citation>
    <scope>NUCLEOTIDE SEQUENCE [LARGE SCALE GENOMIC DNA]</scope>
    <source>
        <strain evidence="1 2">CGMCC 1.9157</strain>
    </source>
</reference>
<evidence type="ECO:0000313" key="1">
    <source>
        <dbReference type="EMBL" id="SFO09517.1"/>
    </source>
</evidence>
<dbReference type="EMBL" id="FOVR01000003">
    <property type="protein sequence ID" value="SFO09517.1"/>
    <property type="molecule type" value="Genomic_DNA"/>
</dbReference>
<evidence type="ECO:0000313" key="2">
    <source>
        <dbReference type="Proteomes" id="UP000199236"/>
    </source>
</evidence>
<keyword evidence="2" id="KW-1185">Reference proteome</keyword>